<sequence>MTFTVAGMRTPPTTYAWSRFGAPEYTDWLDESMSWKETCYIGDWSFLWQHRISGPDAIRLLADTSVNSFSVFHQGQSKHAIHTNRDGKVIHEGIVTKFGDDDYVMHGRGGFWVNYQLSKGGYDAKITQEDWFIFQVSGPNAVRVLDRLAGENQLRDTKYMHVTPLRIAGHDIWALRQGMAGEIGFELQGPREFGDKVHAAVMEAGQEFGIRRLGARVTMINHLEACFPTIATDYIPAIFDEDMAEYLEIFRSSMPAYAQPAYIAGSFDGRDISEYYRSPVELGWGRNIKFDHDFLGRAALEPEKAQPRRVIRTLEWDAEDIEDVYASLFRPGANYPFMDMPRDQRGFMWADKVTADGDLVGVATSRGYSYYFRKMLSLATIEVAHADIGTSLTVHWGNPEGPQKPIRATVAPAPYKQDRSRIDLHSA</sequence>
<dbReference type="Pfam" id="PF01571">
    <property type="entry name" value="GCV_T"/>
    <property type="match status" value="1"/>
</dbReference>
<evidence type="ECO:0000259" key="2">
    <source>
        <dbReference type="Pfam" id="PF01571"/>
    </source>
</evidence>
<dbReference type="Proteomes" id="UP000603227">
    <property type="component" value="Unassembled WGS sequence"/>
</dbReference>
<name>A0A918ZEC2_9ACTN</name>
<dbReference type="PIRSF" id="PIRSF006487">
    <property type="entry name" value="GcvT"/>
    <property type="match status" value="1"/>
</dbReference>
<dbReference type="InterPro" id="IPR029043">
    <property type="entry name" value="GcvT/YgfZ_C"/>
</dbReference>
<dbReference type="Gene3D" id="3.30.1360.120">
    <property type="entry name" value="Probable tRNA modification gtpase trme, domain 1"/>
    <property type="match status" value="1"/>
</dbReference>
<dbReference type="InterPro" id="IPR028896">
    <property type="entry name" value="GcvT/YgfZ/DmdA"/>
</dbReference>
<reference evidence="3" key="1">
    <citation type="journal article" date="2014" name="Int. J. Syst. Evol. Microbiol.">
        <title>Complete genome sequence of Corynebacterium casei LMG S-19264T (=DSM 44701T), isolated from a smear-ripened cheese.</title>
        <authorList>
            <consortium name="US DOE Joint Genome Institute (JGI-PGF)"/>
            <person name="Walter F."/>
            <person name="Albersmeier A."/>
            <person name="Kalinowski J."/>
            <person name="Ruckert C."/>
        </authorList>
    </citation>
    <scope>NUCLEOTIDE SEQUENCE</scope>
    <source>
        <strain evidence="3">CGMCC 4.7403</strain>
    </source>
</reference>
<dbReference type="PANTHER" id="PTHR43757">
    <property type="entry name" value="AMINOMETHYLTRANSFERASE"/>
    <property type="match status" value="1"/>
</dbReference>
<dbReference type="RefSeq" id="WP_208921468.1">
    <property type="nucleotide sequence ID" value="NZ_BNAT01000030.1"/>
</dbReference>
<dbReference type="AlphaFoldDB" id="A0A918ZEC2"/>
<evidence type="ECO:0000313" key="3">
    <source>
        <dbReference type="EMBL" id="GHE46979.1"/>
    </source>
</evidence>
<evidence type="ECO:0000256" key="1">
    <source>
        <dbReference type="PIRSR" id="PIRSR006487-1"/>
    </source>
</evidence>
<dbReference type="EMBL" id="BNAT01000030">
    <property type="protein sequence ID" value="GHE46979.1"/>
    <property type="molecule type" value="Genomic_DNA"/>
</dbReference>
<evidence type="ECO:0000313" key="4">
    <source>
        <dbReference type="Proteomes" id="UP000603227"/>
    </source>
</evidence>
<comment type="caution">
    <text evidence="3">The sequence shown here is derived from an EMBL/GenBank/DDBJ whole genome shotgun (WGS) entry which is preliminary data.</text>
</comment>
<feature type="domain" description="GCVT N-terminal" evidence="2">
    <location>
        <begin position="27"/>
        <end position="235"/>
    </location>
</feature>
<organism evidence="3 4">
    <name type="scientific">Streptomyces capitiformicae</name>
    <dbReference type="NCBI Taxonomy" id="2014920"/>
    <lineage>
        <taxon>Bacteria</taxon>
        <taxon>Bacillati</taxon>
        <taxon>Actinomycetota</taxon>
        <taxon>Actinomycetes</taxon>
        <taxon>Kitasatosporales</taxon>
        <taxon>Streptomycetaceae</taxon>
        <taxon>Streptomyces</taxon>
    </lineage>
</organism>
<accession>A0A918ZEC2</accession>
<feature type="binding site" evidence="1">
    <location>
        <position position="186"/>
    </location>
    <ligand>
        <name>substrate</name>
    </ligand>
</feature>
<keyword evidence="4" id="KW-1185">Reference proteome</keyword>
<reference evidence="3" key="2">
    <citation type="submission" date="2020-09" db="EMBL/GenBank/DDBJ databases">
        <authorList>
            <person name="Sun Q."/>
            <person name="Zhou Y."/>
        </authorList>
    </citation>
    <scope>NUCLEOTIDE SEQUENCE</scope>
    <source>
        <strain evidence="3">CGMCC 4.7403</strain>
    </source>
</reference>
<proteinExistence type="predicted"/>
<dbReference type="SUPFAM" id="SSF101790">
    <property type="entry name" value="Aminomethyltransferase beta-barrel domain"/>
    <property type="match status" value="1"/>
</dbReference>
<dbReference type="InterPro" id="IPR006222">
    <property type="entry name" value="GCVT_N"/>
</dbReference>
<gene>
    <name evidence="3" type="ORF">GCM10017771_67900</name>
</gene>
<dbReference type="SUPFAM" id="SSF103025">
    <property type="entry name" value="Folate-binding domain"/>
    <property type="match status" value="1"/>
</dbReference>
<protein>
    <submittedName>
        <fullName evidence="3">Glycine cleavage system protein T</fullName>
    </submittedName>
</protein>
<dbReference type="InterPro" id="IPR027266">
    <property type="entry name" value="TrmE/GcvT-like"/>
</dbReference>
<dbReference type="PANTHER" id="PTHR43757:SF2">
    <property type="entry name" value="AMINOMETHYLTRANSFERASE, MITOCHONDRIAL"/>
    <property type="match status" value="1"/>
</dbReference>